<dbReference type="Gene3D" id="1.25.40.10">
    <property type="entry name" value="Tetratricopeptide repeat domain"/>
    <property type="match status" value="1"/>
</dbReference>
<dbReference type="AlphaFoldDB" id="A0A2H0N240"/>
<dbReference type="InterPro" id="IPR011990">
    <property type="entry name" value="TPR-like_helical_dom_sf"/>
</dbReference>
<evidence type="ECO:0000313" key="4">
    <source>
        <dbReference type="EMBL" id="PIR02964.1"/>
    </source>
</evidence>
<dbReference type="SMART" id="SM00028">
    <property type="entry name" value="TPR"/>
    <property type="match status" value="2"/>
</dbReference>
<dbReference type="EMBL" id="PCWM01000066">
    <property type="protein sequence ID" value="PIR02964.1"/>
    <property type="molecule type" value="Genomic_DNA"/>
</dbReference>
<reference evidence="4 5" key="1">
    <citation type="submission" date="2017-09" db="EMBL/GenBank/DDBJ databases">
        <title>Depth-based differentiation of microbial function through sediment-hosted aquifers and enrichment of novel symbionts in the deep terrestrial subsurface.</title>
        <authorList>
            <person name="Probst A.J."/>
            <person name="Ladd B."/>
            <person name="Jarett J.K."/>
            <person name="Geller-Mcgrath D.E."/>
            <person name="Sieber C.M."/>
            <person name="Emerson J.B."/>
            <person name="Anantharaman K."/>
            <person name="Thomas B.C."/>
            <person name="Malmstrom R."/>
            <person name="Stieglmeier M."/>
            <person name="Klingl A."/>
            <person name="Woyke T."/>
            <person name="Ryan C.M."/>
            <person name="Banfield J.F."/>
        </authorList>
    </citation>
    <scope>NUCLEOTIDE SEQUENCE [LARGE SCALE GENOMIC DNA]</scope>
    <source>
        <strain evidence="4">CG11_big_fil_rev_8_21_14_0_20_43_7</strain>
    </source>
</reference>
<evidence type="ECO:0000256" key="2">
    <source>
        <dbReference type="SAM" id="MobiDB-lite"/>
    </source>
</evidence>
<protein>
    <submittedName>
        <fullName evidence="4">Uncharacterized protein</fullName>
    </submittedName>
</protein>
<keyword evidence="3" id="KW-0472">Membrane</keyword>
<evidence type="ECO:0000313" key="5">
    <source>
        <dbReference type="Proteomes" id="UP000229782"/>
    </source>
</evidence>
<dbReference type="SUPFAM" id="SSF48452">
    <property type="entry name" value="TPR-like"/>
    <property type="match status" value="1"/>
</dbReference>
<feature type="non-terminal residue" evidence="4">
    <location>
        <position position="199"/>
    </location>
</feature>
<proteinExistence type="predicted"/>
<dbReference type="Pfam" id="PF14559">
    <property type="entry name" value="TPR_19"/>
    <property type="match status" value="1"/>
</dbReference>
<sequence length="199" mass="23072">MFHIVPLFLIIISLGVIVVIIARKYPELTLLDLDTIPERKEKQVKKEILTRKASKRSKDQFAKIVARTVHITQAWQQIQSSFRRYVKKLKDDVAQTKKHTPSDQSRGESQQAQSVKNETLIDDMLKKGTRSLEEEKFQEAERIFIRAIEKDQKHVRAYEGLGDVYVKQGQYGEAKETYFFARKLDPQNVALLVKLASLE</sequence>
<feature type="repeat" description="TPR" evidence="1">
    <location>
        <begin position="155"/>
        <end position="188"/>
    </location>
</feature>
<dbReference type="PROSITE" id="PS50005">
    <property type="entry name" value="TPR"/>
    <property type="match status" value="1"/>
</dbReference>
<accession>A0A2H0N240</accession>
<dbReference type="Proteomes" id="UP000229782">
    <property type="component" value="Unassembled WGS sequence"/>
</dbReference>
<keyword evidence="3" id="KW-1133">Transmembrane helix</keyword>
<evidence type="ECO:0000256" key="1">
    <source>
        <dbReference type="PROSITE-ProRule" id="PRU00339"/>
    </source>
</evidence>
<evidence type="ECO:0000256" key="3">
    <source>
        <dbReference type="SAM" id="Phobius"/>
    </source>
</evidence>
<gene>
    <name evidence="4" type="ORF">COV60_02835</name>
</gene>
<keyword evidence="1" id="KW-0802">TPR repeat</keyword>
<feature type="region of interest" description="Disordered" evidence="2">
    <location>
        <begin position="93"/>
        <end position="115"/>
    </location>
</feature>
<comment type="caution">
    <text evidence="4">The sequence shown here is derived from an EMBL/GenBank/DDBJ whole genome shotgun (WGS) entry which is preliminary data.</text>
</comment>
<feature type="compositionally biased region" description="Polar residues" evidence="2">
    <location>
        <begin position="102"/>
        <end position="115"/>
    </location>
</feature>
<organism evidence="4 5">
    <name type="scientific">Candidatus Magasanikbacteria bacterium CG11_big_fil_rev_8_21_14_0_20_43_7</name>
    <dbReference type="NCBI Taxonomy" id="1974654"/>
    <lineage>
        <taxon>Bacteria</taxon>
        <taxon>Candidatus Magasanikiibacteriota</taxon>
    </lineage>
</organism>
<name>A0A2H0N240_9BACT</name>
<dbReference type="InterPro" id="IPR019734">
    <property type="entry name" value="TPR_rpt"/>
</dbReference>
<keyword evidence="3" id="KW-0812">Transmembrane</keyword>
<feature type="transmembrane region" description="Helical" evidence="3">
    <location>
        <begin position="6"/>
        <end position="22"/>
    </location>
</feature>